<evidence type="ECO:0000313" key="5">
    <source>
        <dbReference type="Proteomes" id="UP000320513"/>
    </source>
</evidence>
<dbReference type="InterPro" id="IPR003812">
    <property type="entry name" value="Fido"/>
</dbReference>
<sequence>MAEVDSTEPRYETPNGLKNYAEVSDLIAEPLSALVDAVQAGYYAARELSVGLLREFHTAFLAGIVPGIAGRWREEPVQVGNHLPPDHWNIDYLMRVLFDDLRARVHYAGDDPDLQVEALAFTEAKVLHIHPFADFNGRAVRVLALELVRRFDLPVIRSWVELGTPQSSAYKDALVAFDLYGDVGPMKQFWLDNRFG</sequence>
<reference evidence="4 5" key="1">
    <citation type="submission" date="2019-07" db="EMBL/GenBank/DDBJ databases">
        <title>New Mycobacterium species.</title>
        <authorList>
            <person name="Tortoli E."/>
            <person name="Ghielmetti G."/>
            <person name="Friedel U."/>
            <person name="Trovato A."/>
        </authorList>
    </citation>
    <scope>NUCLEOTIDE SEQUENCE [LARGE SCALE GENOMIC DNA]</scope>
    <source>
        <strain evidence="4 5">16-83</strain>
    </source>
</reference>
<dbReference type="Pfam" id="PF02661">
    <property type="entry name" value="Fic"/>
    <property type="match status" value="1"/>
</dbReference>
<organism evidence="4 5">
    <name type="scientific">Mycobacterium helveticum</name>
    <dbReference type="NCBI Taxonomy" id="2592811"/>
    <lineage>
        <taxon>Bacteria</taxon>
        <taxon>Bacillati</taxon>
        <taxon>Actinomycetota</taxon>
        <taxon>Actinomycetes</taxon>
        <taxon>Mycobacteriales</taxon>
        <taxon>Mycobacteriaceae</taxon>
        <taxon>Mycobacterium</taxon>
    </lineage>
</organism>
<proteinExistence type="predicted"/>
<evidence type="ECO:0000256" key="1">
    <source>
        <dbReference type="PIRSR" id="PIRSR640198-1"/>
    </source>
</evidence>
<dbReference type="GO" id="GO:0005524">
    <property type="term" value="F:ATP binding"/>
    <property type="evidence" value="ECO:0007669"/>
    <property type="project" value="UniProtKB-KW"/>
</dbReference>
<feature type="domain" description="Fido" evidence="3">
    <location>
        <begin position="48"/>
        <end position="192"/>
    </location>
</feature>
<protein>
    <submittedName>
        <fullName evidence="4">Fic family protein</fullName>
    </submittedName>
</protein>
<dbReference type="AlphaFoldDB" id="A0A557XVI1"/>
<dbReference type="Gene3D" id="1.10.3290.10">
    <property type="entry name" value="Fido-like domain"/>
    <property type="match status" value="1"/>
</dbReference>
<dbReference type="InterPro" id="IPR036597">
    <property type="entry name" value="Fido-like_dom_sf"/>
</dbReference>
<evidence type="ECO:0000259" key="3">
    <source>
        <dbReference type="PROSITE" id="PS51459"/>
    </source>
</evidence>
<dbReference type="PANTHER" id="PTHR13504:SF38">
    <property type="entry name" value="FIDO DOMAIN-CONTAINING PROTEIN"/>
    <property type="match status" value="1"/>
</dbReference>
<name>A0A557XVI1_9MYCO</name>
<dbReference type="OrthoDB" id="9813719at2"/>
<dbReference type="InterPro" id="IPR040198">
    <property type="entry name" value="Fido_containing"/>
</dbReference>
<evidence type="ECO:0000313" key="4">
    <source>
        <dbReference type="EMBL" id="TVS90015.1"/>
    </source>
</evidence>
<accession>A0A557XVI1</accession>
<keyword evidence="5" id="KW-1185">Reference proteome</keyword>
<dbReference type="SUPFAM" id="SSF140931">
    <property type="entry name" value="Fic-like"/>
    <property type="match status" value="1"/>
</dbReference>
<dbReference type="PANTHER" id="PTHR13504">
    <property type="entry name" value="FIDO DOMAIN-CONTAINING PROTEIN DDB_G0283145"/>
    <property type="match status" value="1"/>
</dbReference>
<dbReference type="EMBL" id="VMQU01000036">
    <property type="protein sequence ID" value="TVS90015.1"/>
    <property type="molecule type" value="Genomic_DNA"/>
</dbReference>
<feature type="active site" evidence="1">
    <location>
        <position position="130"/>
    </location>
</feature>
<keyword evidence="2" id="KW-0547">Nucleotide-binding</keyword>
<dbReference type="Proteomes" id="UP000320513">
    <property type="component" value="Unassembled WGS sequence"/>
</dbReference>
<dbReference type="RefSeq" id="WP_144951092.1">
    <property type="nucleotide sequence ID" value="NZ_VMQU01000036.1"/>
</dbReference>
<feature type="binding site" evidence="2">
    <location>
        <begin position="79"/>
        <end position="82"/>
    </location>
    <ligand>
        <name>ATP</name>
        <dbReference type="ChEBI" id="CHEBI:30616"/>
    </ligand>
</feature>
<dbReference type="PROSITE" id="PS51459">
    <property type="entry name" value="FIDO"/>
    <property type="match status" value="1"/>
</dbReference>
<comment type="caution">
    <text evidence="4">The sequence shown here is derived from an EMBL/GenBank/DDBJ whole genome shotgun (WGS) entry which is preliminary data.</text>
</comment>
<gene>
    <name evidence="4" type="ORF">FPZ47_10780</name>
</gene>
<keyword evidence="2" id="KW-0067">ATP-binding</keyword>
<evidence type="ECO:0000256" key="2">
    <source>
        <dbReference type="PIRSR" id="PIRSR640198-2"/>
    </source>
</evidence>
<feature type="binding site" evidence="2">
    <location>
        <begin position="134"/>
        <end position="141"/>
    </location>
    <ligand>
        <name>ATP</name>
        <dbReference type="ChEBI" id="CHEBI:30616"/>
    </ligand>
</feature>